<dbReference type="Pfam" id="PF02633">
    <property type="entry name" value="Creatininase"/>
    <property type="match status" value="1"/>
</dbReference>
<evidence type="ECO:0000256" key="3">
    <source>
        <dbReference type="ARBA" id="ARBA00022801"/>
    </source>
</evidence>
<comment type="cofactor">
    <cofactor evidence="1">
        <name>Zn(2+)</name>
        <dbReference type="ChEBI" id="CHEBI:29105"/>
    </cofactor>
</comment>
<name>A0A6B1DPJ7_9CHLR</name>
<sequence>MILQELSRDAIAMHAPRGTAILPTASIEQHGPHLPVGVDTLLCSEVVHRAVAKAEERLGPNTLFVAPVFSWGNSHHHRPFAGVLSLESDQYIGAVHQILEGLLLAGFPRLLIINGHGGNTAPNRIVAQDFVHRHGKQAVTGAADYWDIGRQALTDAGLITSDLIPGHAGIFESALMRAARPDLVSEAGMAETRTAKTKAGRDPWHTEVPGAWVAADGYSDQPNLGTVEQGQAMLGVLIDSVVEAITAFHQSNSAPDAEVVCSQ</sequence>
<dbReference type="GO" id="GO:0009231">
    <property type="term" value="P:riboflavin biosynthetic process"/>
    <property type="evidence" value="ECO:0007669"/>
    <property type="project" value="TreeGrafter"/>
</dbReference>
<evidence type="ECO:0000256" key="2">
    <source>
        <dbReference type="ARBA" id="ARBA00022723"/>
    </source>
</evidence>
<dbReference type="EMBL" id="VXPY01000002">
    <property type="protein sequence ID" value="MYD88753.1"/>
    <property type="molecule type" value="Genomic_DNA"/>
</dbReference>
<evidence type="ECO:0000256" key="1">
    <source>
        <dbReference type="ARBA" id="ARBA00001947"/>
    </source>
</evidence>
<dbReference type="PANTHER" id="PTHR35005">
    <property type="entry name" value="3-DEHYDRO-SCYLLO-INOSOSE HYDROLASE"/>
    <property type="match status" value="1"/>
</dbReference>
<keyword evidence="4" id="KW-0862">Zinc</keyword>
<protein>
    <recommendedName>
        <fullName evidence="7">Creatininase family protein</fullName>
    </recommendedName>
</protein>
<evidence type="ECO:0000313" key="6">
    <source>
        <dbReference type="EMBL" id="MYD88753.1"/>
    </source>
</evidence>
<dbReference type="InterPro" id="IPR003785">
    <property type="entry name" value="Creatininase/forma_Hydrolase"/>
</dbReference>
<accession>A0A6B1DPJ7</accession>
<evidence type="ECO:0000256" key="5">
    <source>
        <dbReference type="ARBA" id="ARBA00024029"/>
    </source>
</evidence>
<dbReference type="SUPFAM" id="SSF102215">
    <property type="entry name" value="Creatininase"/>
    <property type="match status" value="1"/>
</dbReference>
<evidence type="ECO:0000256" key="4">
    <source>
        <dbReference type="ARBA" id="ARBA00022833"/>
    </source>
</evidence>
<keyword evidence="2" id="KW-0479">Metal-binding</keyword>
<dbReference type="InterPro" id="IPR024087">
    <property type="entry name" value="Creatininase-like_sf"/>
</dbReference>
<dbReference type="AlphaFoldDB" id="A0A6B1DPJ7"/>
<dbReference type="Gene3D" id="3.40.50.10310">
    <property type="entry name" value="Creatininase"/>
    <property type="match status" value="1"/>
</dbReference>
<organism evidence="6">
    <name type="scientific">Caldilineaceae bacterium SB0662_bin_9</name>
    <dbReference type="NCBI Taxonomy" id="2605258"/>
    <lineage>
        <taxon>Bacteria</taxon>
        <taxon>Bacillati</taxon>
        <taxon>Chloroflexota</taxon>
        <taxon>Caldilineae</taxon>
        <taxon>Caldilineales</taxon>
        <taxon>Caldilineaceae</taxon>
    </lineage>
</organism>
<dbReference type="PANTHER" id="PTHR35005:SF1">
    <property type="entry name" value="2-AMINO-5-FORMYLAMINO-6-RIBOSYLAMINOPYRIMIDIN-4(3H)-ONE 5'-MONOPHOSPHATE DEFORMYLASE"/>
    <property type="match status" value="1"/>
</dbReference>
<reference evidence="6" key="1">
    <citation type="submission" date="2019-09" db="EMBL/GenBank/DDBJ databases">
        <title>Characterisation of the sponge microbiome using genome-centric metagenomics.</title>
        <authorList>
            <person name="Engelberts J.P."/>
            <person name="Robbins S.J."/>
            <person name="De Goeij J.M."/>
            <person name="Aranda M."/>
            <person name="Bell S.C."/>
            <person name="Webster N.S."/>
        </authorList>
    </citation>
    <scope>NUCLEOTIDE SEQUENCE</scope>
    <source>
        <strain evidence="6">SB0662_bin_9</strain>
    </source>
</reference>
<dbReference type="GO" id="GO:0046872">
    <property type="term" value="F:metal ion binding"/>
    <property type="evidence" value="ECO:0007669"/>
    <property type="project" value="UniProtKB-KW"/>
</dbReference>
<evidence type="ECO:0008006" key="7">
    <source>
        <dbReference type="Google" id="ProtNLM"/>
    </source>
</evidence>
<comment type="caution">
    <text evidence="6">The sequence shown here is derived from an EMBL/GenBank/DDBJ whole genome shotgun (WGS) entry which is preliminary data.</text>
</comment>
<keyword evidence="3" id="KW-0378">Hydrolase</keyword>
<comment type="similarity">
    <text evidence="5">Belongs to the creatininase superfamily.</text>
</comment>
<dbReference type="GO" id="GO:0016811">
    <property type="term" value="F:hydrolase activity, acting on carbon-nitrogen (but not peptide) bonds, in linear amides"/>
    <property type="evidence" value="ECO:0007669"/>
    <property type="project" value="TreeGrafter"/>
</dbReference>
<proteinExistence type="inferred from homology"/>
<gene>
    <name evidence="6" type="ORF">F4Y08_00210</name>
</gene>